<evidence type="ECO:0000313" key="3">
    <source>
        <dbReference type="EMBL" id="MEQ2173421.1"/>
    </source>
</evidence>
<dbReference type="InterPro" id="IPR038028">
    <property type="entry name" value="BPTF"/>
</dbReference>
<gene>
    <name evidence="3" type="ORF">GOODEAATRI_031999</name>
</gene>
<dbReference type="PANTHER" id="PTHR45975">
    <property type="entry name" value="NUCLEOSOME-REMODELING FACTOR SUBUNIT BPTF"/>
    <property type="match status" value="1"/>
</dbReference>
<comment type="caution">
    <text evidence="3">The sequence shown here is derived from an EMBL/GenBank/DDBJ whole genome shotgun (WGS) entry which is preliminary data.</text>
</comment>
<keyword evidence="2" id="KW-1133">Transmembrane helix</keyword>
<dbReference type="PANTHER" id="PTHR45975:SF2">
    <property type="entry name" value="NUCLEOSOME-REMODELING FACTOR SUBUNIT BPTF"/>
    <property type="match status" value="1"/>
</dbReference>
<reference evidence="3 4" key="1">
    <citation type="submission" date="2021-06" db="EMBL/GenBank/DDBJ databases">
        <authorList>
            <person name="Palmer J.M."/>
        </authorList>
    </citation>
    <scope>NUCLEOTIDE SEQUENCE [LARGE SCALE GENOMIC DNA]</scope>
    <source>
        <strain evidence="3 4">GA_2019</strain>
        <tissue evidence="3">Muscle</tissue>
    </source>
</reference>
<proteinExistence type="predicted"/>
<accession>A0ABV0NPT2</accession>
<name>A0ABV0NPT2_9TELE</name>
<sequence>MSFRCHCFYVGVHFLHFFFRGLVLVIIPTKALSPLIATETSDTEITTTEIIKRRDVGPYGIRSEYCIRKIICPLGVPETPKETHTPQRKGLRSSALRPKKPEPTKQTGPVVIETWVPEEELDLWEIRAFSERVEKEKAQAAEQAKVSLLSSAFGLVLQKRLEQKSGSVTATPAGTPATPAATPKVIVGSISGQGTPTAKVVLSTKMGSPVTFQQNKNFQQSFATWVKQGQSTQGRSQR</sequence>
<keyword evidence="4" id="KW-1185">Reference proteome</keyword>
<evidence type="ECO:0000256" key="2">
    <source>
        <dbReference type="SAM" id="Phobius"/>
    </source>
</evidence>
<organism evidence="3 4">
    <name type="scientific">Goodea atripinnis</name>
    <dbReference type="NCBI Taxonomy" id="208336"/>
    <lineage>
        <taxon>Eukaryota</taxon>
        <taxon>Metazoa</taxon>
        <taxon>Chordata</taxon>
        <taxon>Craniata</taxon>
        <taxon>Vertebrata</taxon>
        <taxon>Euteleostomi</taxon>
        <taxon>Actinopterygii</taxon>
        <taxon>Neopterygii</taxon>
        <taxon>Teleostei</taxon>
        <taxon>Neoteleostei</taxon>
        <taxon>Acanthomorphata</taxon>
        <taxon>Ovalentaria</taxon>
        <taxon>Atherinomorphae</taxon>
        <taxon>Cyprinodontiformes</taxon>
        <taxon>Goodeidae</taxon>
        <taxon>Goodea</taxon>
    </lineage>
</organism>
<protein>
    <submittedName>
        <fullName evidence="3">Uncharacterized protein</fullName>
    </submittedName>
</protein>
<feature type="transmembrane region" description="Helical" evidence="2">
    <location>
        <begin position="7"/>
        <end position="27"/>
    </location>
</feature>
<evidence type="ECO:0000256" key="1">
    <source>
        <dbReference type="SAM" id="MobiDB-lite"/>
    </source>
</evidence>
<evidence type="ECO:0000313" key="4">
    <source>
        <dbReference type="Proteomes" id="UP001476798"/>
    </source>
</evidence>
<keyword evidence="2" id="KW-0812">Transmembrane</keyword>
<dbReference type="EMBL" id="JAHRIO010045707">
    <property type="protein sequence ID" value="MEQ2173421.1"/>
    <property type="molecule type" value="Genomic_DNA"/>
</dbReference>
<dbReference type="Proteomes" id="UP001476798">
    <property type="component" value="Unassembled WGS sequence"/>
</dbReference>
<feature type="region of interest" description="Disordered" evidence="1">
    <location>
        <begin position="78"/>
        <end position="107"/>
    </location>
</feature>
<keyword evidence="2" id="KW-0472">Membrane</keyword>